<dbReference type="InterPro" id="IPR015898">
    <property type="entry name" value="G-protein_gamma-like_dom"/>
</dbReference>
<name>A0A9P6WKC2_9ASCO</name>
<sequence>MKYSNLTLSLDEYSPDSENMPNTPISSSTSITEPLQLSPSGRKGSSMQTTTSPSQKQAQQQQQQQQQQQRQNQQHLNQNQNQNDGDSAQYVVTKEKLIHAFRLNRKKQLTLERMNKYNLKLVEELKTPRVKASNCALMVIDYTEQHSDPLIPEIWGQPTKNHFKQNNSQHPLISSSYVNTNSGINNQSHNNGSNSDSNGCCTIM</sequence>
<dbReference type="Pfam" id="PF00631">
    <property type="entry name" value="G-gamma"/>
    <property type="match status" value="1"/>
</dbReference>
<evidence type="ECO:0000313" key="4">
    <source>
        <dbReference type="EMBL" id="KAG0688740.1"/>
    </source>
</evidence>
<dbReference type="OrthoDB" id="19232at2759"/>
<feature type="compositionally biased region" description="Low complexity" evidence="1">
    <location>
        <begin position="55"/>
        <end position="83"/>
    </location>
</feature>
<protein>
    <submittedName>
        <fullName evidence="4">Signal transducer and activator of transcription 3</fullName>
    </submittedName>
</protein>
<evidence type="ECO:0000256" key="1">
    <source>
        <dbReference type="SAM" id="MobiDB-lite"/>
    </source>
</evidence>
<feature type="region of interest" description="Disordered" evidence="1">
    <location>
        <begin position="183"/>
        <end position="204"/>
    </location>
</feature>
<accession>A0A9P6WKC2</accession>
<reference evidence="4" key="1">
    <citation type="submission" date="2020-11" db="EMBL/GenBank/DDBJ databases">
        <title>Kefir isolates.</title>
        <authorList>
            <person name="Marcisauskas S."/>
            <person name="Kim Y."/>
            <person name="Blasche S."/>
        </authorList>
    </citation>
    <scope>NUCLEOTIDE SEQUENCE</scope>
    <source>
        <strain evidence="4">Olga-1</strain>
    </source>
</reference>
<dbReference type="Gene3D" id="4.10.260.10">
    <property type="entry name" value="Transducin (heterotrimeric G protein), gamma chain"/>
    <property type="match status" value="1"/>
</dbReference>
<organism evidence="4 5">
    <name type="scientific">Pichia californica</name>
    <dbReference type="NCBI Taxonomy" id="460514"/>
    <lineage>
        <taxon>Eukaryota</taxon>
        <taxon>Fungi</taxon>
        <taxon>Dikarya</taxon>
        <taxon>Ascomycota</taxon>
        <taxon>Saccharomycotina</taxon>
        <taxon>Pichiomycetes</taxon>
        <taxon>Pichiales</taxon>
        <taxon>Pichiaceae</taxon>
        <taxon>Pichia</taxon>
    </lineage>
</organism>
<feature type="compositionally biased region" description="Polar residues" evidence="1">
    <location>
        <begin position="33"/>
        <end position="54"/>
    </location>
</feature>
<dbReference type="AlphaFoldDB" id="A0A9P6WKC2"/>
<proteinExistence type="predicted"/>
<feature type="domain" description="G protein gamma" evidence="2">
    <location>
        <begin position="111"/>
        <end position="173"/>
    </location>
</feature>
<feature type="region of interest" description="Disordered" evidence="1">
    <location>
        <begin position="1"/>
        <end position="86"/>
    </location>
</feature>
<dbReference type="EMBL" id="PUHW01000126">
    <property type="protein sequence ID" value="KAG0688740.1"/>
    <property type="molecule type" value="Genomic_DNA"/>
</dbReference>
<dbReference type="SMART" id="SM01224">
    <property type="entry name" value="G_gamma"/>
    <property type="match status" value="1"/>
</dbReference>
<dbReference type="InterPro" id="IPR036284">
    <property type="entry name" value="GGL_sf"/>
</dbReference>
<feature type="domain" description="G protein gamma" evidence="3">
    <location>
        <begin position="107"/>
        <end position="180"/>
    </location>
</feature>
<evidence type="ECO:0000259" key="3">
    <source>
        <dbReference type="SMART" id="SM01224"/>
    </source>
</evidence>
<evidence type="ECO:0000313" key="5">
    <source>
        <dbReference type="Proteomes" id="UP000697127"/>
    </source>
</evidence>
<keyword evidence="5" id="KW-1185">Reference proteome</keyword>
<dbReference type="SMART" id="SM00224">
    <property type="entry name" value="GGL"/>
    <property type="match status" value="1"/>
</dbReference>
<evidence type="ECO:0000259" key="2">
    <source>
        <dbReference type="SMART" id="SM00224"/>
    </source>
</evidence>
<dbReference type="GO" id="GO:0007186">
    <property type="term" value="P:G protein-coupled receptor signaling pathway"/>
    <property type="evidence" value="ECO:0007669"/>
    <property type="project" value="InterPro"/>
</dbReference>
<dbReference type="Proteomes" id="UP000697127">
    <property type="component" value="Unassembled WGS sequence"/>
</dbReference>
<comment type="caution">
    <text evidence="4">The sequence shown here is derived from an EMBL/GenBank/DDBJ whole genome shotgun (WGS) entry which is preliminary data.</text>
</comment>
<gene>
    <name evidence="4" type="primary">STAT3</name>
    <name evidence="4" type="ORF">C6P40_000574</name>
</gene>